<name>A0AAF0ZPD0_SOLVR</name>
<evidence type="ECO:0008006" key="3">
    <source>
        <dbReference type="Google" id="ProtNLM"/>
    </source>
</evidence>
<evidence type="ECO:0000313" key="2">
    <source>
        <dbReference type="Proteomes" id="UP001234989"/>
    </source>
</evidence>
<proteinExistence type="predicted"/>
<keyword evidence="2" id="KW-1185">Reference proteome</keyword>
<dbReference type="PANTHER" id="PTHR33710">
    <property type="entry name" value="BNAC02G09200D PROTEIN"/>
    <property type="match status" value="1"/>
</dbReference>
<dbReference type="SUPFAM" id="SSF56219">
    <property type="entry name" value="DNase I-like"/>
    <property type="match status" value="1"/>
</dbReference>
<accession>A0AAF0ZPD0</accession>
<dbReference type="EMBL" id="CP133620">
    <property type="protein sequence ID" value="WMV46576.1"/>
    <property type="molecule type" value="Genomic_DNA"/>
</dbReference>
<dbReference type="PANTHER" id="PTHR33710:SF71">
    <property type="entry name" value="ENDONUCLEASE_EXONUCLEASE_PHOSPHATASE DOMAIN-CONTAINING PROTEIN"/>
    <property type="match status" value="1"/>
</dbReference>
<gene>
    <name evidence="1" type="ORF">MTR67_039961</name>
</gene>
<dbReference type="Proteomes" id="UP001234989">
    <property type="component" value="Chromosome 9"/>
</dbReference>
<dbReference type="Gene3D" id="3.60.10.10">
    <property type="entry name" value="Endonuclease/exonuclease/phosphatase"/>
    <property type="match status" value="1"/>
</dbReference>
<sequence>MLQIVKKKENKVWWEVGTARGLFNGPWVVCGDFNTVRFPFEKKNCSRITKSMTDLSDFIEDMNLLDLQLAGESYTWRKGDKHDIAVRLDRSKLLGLGCRCPIQKEFEDQEIWDSVKLCARDKAPGPDGLKFYHGLLYPFLRELEVVSTFKKLMTTSIGSSCWRLFLKGVLEAAVFYSMFGSISRESVLQSILSSGNLRSDLLLRKPETDSVRGKGIAAEKTSDIEVYKEGAIENVKSHVASGSGDTDLVVHLNETQAQGVYSPHTRRDKAECWEVIATIKGMLDGPWCCNTSEWEKTFSDIRQNLLRRANSDHTPIPLECGNWIQKRSYFTLENWWLGVKGFKEQVQKWFSKFEVQGCLDFKLGKKLRLLNNKLKEWSRSNFGVLVNKKNSLLNDL</sequence>
<protein>
    <recommendedName>
        <fullName evidence="3">Reverse transcriptase</fullName>
    </recommendedName>
</protein>
<dbReference type="AlphaFoldDB" id="A0AAF0ZPD0"/>
<reference evidence="1" key="1">
    <citation type="submission" date="2023-08" db="EMBL/GenBank/DDBJ databases">
        <title>A de novo genome assembly of Solanum verrucosum Schlechtendal, a Mexican diploid species geographically isolated from the other diploid A-genome species in potato relatives.</title>
        <authorList>
            <person name="Hosaka K."/>
        </authorList>
    </citation>
    <scope>NUCLEOTIDE SEQUENCE</scope>
    <source>
        <tissue evidence="1">Young leaves</tissue>
    </source>
</reference>
<evidence type="ECO:0000313" key="1">
    <source>
        <dbReference type="EMBL" id="WMV46576.1"/>
    </source>
</evidence>
<organism evidence="1 2">
    <name type="scientific">Solanum verrucosum</name>
    <dbReference type="NCBI Taxonomy" id="315347"/>
    <lineage>
        <taxon>Eukaryota</taxon>
        <taxon>Viridiplantae</taxon>
        <taxon>Streptophyta</taxon>
        <taxon>Embryophyta</taxon>
        <taxon>Tracheophyta</taxon>
        <taxon>Spermatophyta</taxon>
        <taxon>Magnoliopsida</taxon>
        <taxon>eudicotyledons</taxon>
        <taxon>Gunneridae</taxon>
        <taxon>Pentapetalae</taxon>
        <taxon>asterids</taxon>
        <taxon>lamiids</taxon>
        <taxon>Solanales</taxon>
        <taxon>Solanaceae</taxon>
        <taxon>Solanoideae</taxon>
        <taxon>Solaneae</taxon>
        <taxon>Solanum</taxon>
    </lineage>
</organism>
<dbReference type="InterPro" id="IPR036691">
    <property type="entry name" value="Endo/exonu/phosph_ase_sf"/>
</dbReference>